<keyword evidence="2" id="KW-1185">Reference proteome</keyword>
<sequence>MVTTPSSNYDELRTLLVTTVVRKAEMEKLCIDEILVWALEACHTMVMIYADREPDAPPPPLEWLGAPARFGRRSGSRLVDAVAPLYRSGNLFAATNLKFDLSSLYSLSNGFEMATTLSSNYDELCTLLVTTAARKVEMEKLCINEML</sequence>
<evidence type="ECO:0000313" key="1">
    <source>
        <dbReference type="EMBL" id="RYR34660.1"/>
    </source>
</evidence>
<reference evidence="1 2" key="1">
    <citation type="submission" date="2019-01" db="EMBL/GenBank/DDBJ databases">
        <title>Sequencing of cultivated peanut Arachis hypogaea provides insights into genome evolution and oil improvement.</title>
        <authorList>
            <person name="Chen X."/>
        </authorList>
    </citation>
    <scope>NUCLEOTIDE SEQUENCE [LARGE SCALE GENOMIC DNA]</scope>
    <source>
        <strain evidence="2">cv. Fuhuasheng</strain>
        <tissue evidence="1">Leaves</tissue>
    </source>
</reference>
<organism evidence="1 2">
    <name type="scientific">Arachis hypogaea</name>
    <name type="common">Peanut</name>
    <dbReference type="NCBI Taxonomy" id="3818"/>
    <lineage>
        <taxon>Eukaryota</taxon>
        <taxon>Viridiplantae</taxon>
        <taxon>Streptophyta</taxon>
        <taxon>Embryophyta</taxon>
        <taxon>Tracheophyta</taxon>
        <taxon>Spermatophyta</taxon>
        <taxon>Magnoliopsida</taxon>
        <taxon>eudicotyledons</taxon>
        <taxon>Gunneridae</taxon>
        <taxon>Pentapetalae</taxon>
        <taxon>rosids</taxon>
        <taxon>fabids</taxon>
        <taxon>Fabales</taxon>
        <taxon>Fabaceae</taxon>
        <taxon>Papilionoideae</taxon>
        <taxon>50 kb inversion clade</taxon>
        <taxon>dalbergioids sensu lato</taxon>
        <taxon>Dalbergieae</taxon>
        <taxon>Pterocarpus clade</taxon>
        <taxon>Arachis</taxon>
    </lineage>
</organism>
<protein>
    <submittedName>
        <fullName evidence="1">Uncharacterized protein</fullName>
    </submittedName>
</protein>
<accession>A0A445B7M0</accession>
<dbReference type="AlphaFoldDB" id="A0A445B7M0"/>
<proteinExistence type="predicted"/>
<dbReference type="Proteomes" id="UP000289738">
    <property type="component" value="Chromosome A10"/>
</dbReference>
<name>A0A445B7M0_ARAHY</name>
<evidence type="ECO:0000313" key="2">
    <source>
        <dbReference type="Proteomes" id="UP000289738"/>
    </source>
</evidence>
<comment type="caution">
    <text evidence="1">The sequence shown here is derived from an EMBL/GenBank/DDBJ whole genome shotgun (WGS) entry which is preliminary data.</text>
</comment>
<gene>
    <name evidence="1" type="ORF">Ahy_A10g049641</name>
</gene>
<dbReference type="EMBL" id="SDMP01000010">
    <property type="protein sequence ID" value="RYR34660.1"/>
    <property type="molecule type" value="Genomic_DNA"/>
</dbReference>